<dbReference type="AlphaFoldDB" id="A0A1L7NBU2"/>
<organism evidence="1 2">
    <name type="scientific">Pseudomonas putida</name>
    <name type="common">Arthrobacter siderocapsulatus</name>
    <dbReference type="NCBI Taxonomy" id="303"/>
    <lineage>
        <taxon>Bacteria</taxon>
        <taxon>Pseudomonadati</taxon>
        <taxon>Pseudomonadota</taxon>
        <taxon>Gammaproteobacteria</taxon>
        <taxon>Pseudomonadales</taxon>
        <taxon>Pseudomonadaceae</taxon>
        <taxon>Pseudomonas</taxon>
    </lineage>
</organism>
<reference evidence="1 2" key="1">
    <citation type="submission" date="2015-11" db="EMBL/GenBank/DDBJ databases">
        <title>Complete genome sequencing of a biphenyl-degrading bacterium, Pseudomonas putida KF715 (=NBRC110667).</title>
        <authorList>
            <person name="Suenaga H."/>
            <person name="Fujihara N."/>
            <person name="Watanabe T."/>
            <person name="Hirose J."/>
            <person name="Kimura N."/>
            <person name="Yamazoe A."/>
            <person name="Hosoyama A."/>
            <person name="Shimodaira J."/>
            <person name="Furukawa K."/>
        </authorList>
    </citation>
    <scope>NUCLEOTIDE SEQUENCE [LARGE SCALE GENOMIC DNA]</scope>
    <source>
        <strain evidence="1 2">KF715</strain>
    </source>
</reference>
<name>A0A1L7NBU2_PSEPU</name>
<evidence type="ECO:0000313" key="2">
    <source>
        <dbReference type="Proteomes" id="UP000218731"/>
    </source>
</evidence>
<sequence length="129" mass="14711">MLRLSSQSKSTRSELTATLSETGICTSPKLIAPFQMARAMSTSYAFDSVMARRWRTAPQRRQHWHWSSPGSWFGTQCHWQPCNKHSSFISHLPRSQWTDPLLELTDGTGEGLVWMRPLQHRVKNAGIGN</sequence>
<accession>A0A1L7NBU2</accession>
<protein>
    <submittedName>
        <fullName evidence="1">Uncharacterized protein</fullName>
    </submittedName>
</protein>
<evidence type="ECO:0000313" key="1">
    <source>
        <dbReference type="EMBL" id="BAW22935.1"/>
    </source>
</evidence>
<dbReference type="EMBL" id="AP015029">
    <property type="protein sequence ID" value="BAW22935.1"/>
    <property type="molecule type" value="Genomic_DNA"/>
</dbReference>
<proteinExistence type="predicted"/>
<gene>
    <name evidence="1" type="ORF">KF715C_ch23620</name>
</gene>
<dbReference type="Proteomes" id="UP000218731">
    <property type="component" value="Chromosome 1"/>
</dbReference>